<keyword evidence="13 20" id="KW-0460">Magnesium</keyword>
<name>A0A2T5JEC6_9SPHI</name>
<evidence type="ECO:0000313" key="22">
    <source>
        <dbReference type="EMBL" id="PTR00781.1"/>
    </source>
</evidence>
<evidence type="ECO:0000256" key="10">
    <source>
        <dbReference type="ARBA" id="ARBA00022741"/>
    </source>
</evidence>
<dbReference type="EC" id="4.1.99.12" evidence="20"/>
<keyword evidence="11 20" id="KW-0378">Hydrolase</keyword>
<comment type="catalytic activity">
    <reaction evidence="19 20">
        <text>GTP + 4 H2O = 2,5-diamino-6-hydroxy-4-(5-phosphoribosylamino)-pyrimidine + formate + 2 phosphate + 3 H(+)</text>
        <dbReference type="Rhea" id="RHEA:23704"/>
        <dbReference type="ChEBI" id="CHEBI:15377"/>
        <dbReference type="ChEBI" id="CHEBI:15378"/>
        <dbReference type="ChEBI" id="CHEBI:15740"/>
        <dbReference type="ChEBI" id="CHEBI:37565"/>
        <dbReference type="ChEBI" id="CHEBI:43474"/>
        <dbReference type="ChEBI" id="CHEBI:58614"/>
        <dbReference type="EC" id="3.5.4.25"/>
    </reaction>
</comment>
<feature type="region of interest" description="GTP cyclohydrolase II" evidence="20">
    <location>
        <begin position="211"/>
        <end position="411"/>
    </location>
</feature>
<dbReference type="HAMAP" id="MF_01283">
    <property type="entry name" value="RibBA"/>
    <property type="match status" value="1"/>
</dbReference>
<keyword evidence="16 20" id="KW-0456">Lyase</keyword>
<dbReference type="CDD" id="cd00641">
    <property type="entry name" value="GTP_cyclohydro2"/>
    <property type="match status" value="1"/>
</dbReference>
<dbReference type="FunFam" id="3.90.870.10:FF:000001">
    <property type="entry name" value="Riboflavin biosynthesis protein RibBA"/>
    <property type="match status" value="1"/>
</dbReference>
<keyword evidence="17 20" id="KW-0511">Multifunctional enzyme</keyword>
<reference evidence="22 23" key="1">
    <citation type="submission" date="2018-04" db="EMBL/GenBank/DDBJ databases">
        <title>Genomic Encyclopedia of Archaeal and Bacterial Type Strains, Phase II (KMG-II): from individual species to whole genera.</title>
        <authorList>
            <person name="Goeker M."/>
        </authorList>
    </citation>
    <scope>NUCLEOTIDE SEQUENCE [LARGE SCALE GENOMIC DNA]</scope>
    <source>
        <strain evidence="22 23">DSM 26809</strain>
    </source>
</reference>
<comment type="caution">
    <text evidence="22">The sequence shown here is derived from an EMBL/GenBank/DDBJ whole genome shotgun (WGS) entry which is preliminary data.</text>
</comment>
<comment type="similarity">
    <text evidence="7 20">In the C-terminal section; belongs to the GTP cyclohydrolase II family.</text>
</comment>
<feature type="binding site" evidence="20">
    <location>
        <position position="366"/>
    </location>
    <ligand>
        <name>GTP</name>
        <dbReference type="ChEBI" id="CHEBI:37565"/>
    </ligand>
</feature>
<dbReference type="SUPFAM" id="SSF142695">
    <property type="entry name" value="RibA-like"/>
    <property type="match status" value="1"/>
</dbReference>
<keyword evidence="14 20" id="KW-0342">GTP-binding</keyword>
<dbReference type="GO" id="GO:0003935">
    <property type="term" value="F:GTP cyclohydrolase II activity"/>
    <property type="evidence" value="ECO:0007669"/>
    <property type="project" value="UniProtKB-UniRule"/>
</dbReference>
<evidence type="ECO:0000256" key="15">
    <source>
        <dbReference type="ARBA" id="ARBA00023211"/>
    </source>
</evidence>
<dbReference type="Pfam" id="PF00925">
    <property type="entry name" value="GTP_cyclohydro2"/>
    <property type="match status" value="1"/>
</dbReference>
<dbReference type="GO" id="GO:0005829">
    <property type="term" value="C:cytosol"/>
    <property type="evidence" value="ECO:0007669"/>
    <property type="project" value="TreeGrafter"/>
</dbReference>
<dbReference type="GO" id="GO:0008686">
    <property type="term" value="F:3,4-dihydroxy-2-butanone-4-phosphate synthase activity"/>
    <property type="evidence" value="ECO:0007669"/>
    <property type="project" value="UniProtKB-UniRule"/>
</dbReference>
<evidence type="ECO:0000256" key="14">
    <source>
        <dbReference type="ARBA" id="ARBA00023134"/>
    </source>
</evidence>
<evidence type="ECO:0000256" key="20">
    <source>
        <dbReference type="HAMAP-Rule" id="MF_01283"/>
    </source>
</evidence>
<feature type="binding site" evidence="20">
    <location>
        <begin position="149"/>
        <end position="153"/>
    </location>
    <ligand>
        <name>D-ribulose 5-phosphate</name>
        <dbReference type="ChEBI" id="CHEBI:58121"/>
    </ligand>
</feature>
<dbReference type="NCBIfam" id="TIGR00505">
    <property type="entry name" value="ribA"/>
    <property type="match status" value="1"/>
</dbReference>
<feature type="active site" description="Nucleophile; for GTP cyclohydrolase activity" evidence="20">
    <location>
        <position position="340"/>
    </location>
</feature>
<evidence type="ECO:0000259" key="21">
    <source>
        <dbReference type="Pfam" id="PF00925"/>
    </source>
</evidence>
<sequence>MPLAAFPENMLNTIEEAILAIQAGKTIIVVDDEDRENEGDFLAAARHATPETINFMAKYGRGLICAPITAQRARELQLEPMVVQNTASHETAFTVSIDLLGHGCTTGISASDRSKTVLGLIDDSMKPADFGRPGHIFPLIAKDGGVLRRSGHTEAAIDLPVMAGFEPAGVICEIMKEDGEMARLPDLLEMAKEYDLVIVSIKDLIAYRLRTESMVTKEVAVKMPTEWGEFDMIAYTQVDTGENHLALVKGSWEPDEAVMVRVHSSCVTGDIFGSCRCDCGPQLHKAMEMVQAEGKGVILYMNQEGRGIGLVNKLKAYQLQENGFDTVEANIKLGFKMDQRDYGVGAQILRDLGISKMRLMTNNPKKRAGLIGYGLEVVENIPIEIAPNPHNENYLRTKRDKMSHDILLRDH</sequence>
<organism evidence="22 23">
    <name type="scientific">Mucilaginibacter yixingensis</name>
    <dbReference type="NCBI Taxonomy" id="1295612"/>
    <lineage>
        <taxon>Bacteria</taxon>
        <taxon>Pseudomonadati</taxon>
        <taxon>Bacteroidota</taxon>
        <taxon>Sphingobacteriia</taxon>
        <taxon>Sphingobacteriales</taxon>
        <taxon>Sphingobacteriaceae</taxon>
        <taxon>Mucilaginibacter</taxon>
    </lineage>
</organism>
<dbReference type="InterPro" id="IPR000422">
    <property type="entry name" value="DHBP_synthase_RibB"/>
</dbReference>
<keyword evidence="9 20" id="KW-0479">Metal-binding</keyword>
<keyword evidence="15 20" id="KW-0464">Manganese</keyword>
<dbReference type="PANTHER" id="PTHR21327:SF18">
    <property type="entry name" value="3,4-DIHYDROXY-2-BUTANONE 4-PHOSPHATE SYNTHASE"/>
    <property type="match status" value="1"/>
</dbReference>
<evidence type="ECO:0000256" key="13">
    <source>
        <dbReference type="ARBA" id="ARBA00022842"/>
    </source>
</evidence>
<evidence type="ECO:0000256" key="4">
    <source>
        <dbReference type="ARBA" id="ARBA00004853"/>
    </source>
</evidence>
<dbReference type="FunFam" id="3.40.50.10990:FF:000001">
    <property type="entry name" value="Riboflavin biosynthesis protein RibBA"/>
    <property type="match status" value="1"/>
</dbReference>
<dbReference type="EMBL" id="QAOQ01000001">
    <property type="protein sequence ID" value="PTR00781.1"/>
    <property type="molecule type" value="Genomic_DNA"/>
</dbReference>
<feature type="active site" description="Proton acceptor; for GTP cyclohydrolase activity" evidence="20">
    <location>
        <position position="338"/>
    </location>
</feature>
<dbReference type="Proteomes" id="UP000244168">
    <property type="component" value="Unassembled WGS sequence"/>
</dbReference>
<feature type="domain" description="GTP cyclohydrolase II" evidence="21">
    <location>
        <begin position="219"/>
        <end position="382"/>
    </location>
</feature>
<feature type="binding site" evidence="20">
    <location>
        <position position="277"/>
    </location>
    <ligand>
        <name>Zn(2+)</name>
        <dbReference type="ChEBI" id="CHEBI:29105"/>
        <note>catalytic</note>
    </ligand>
</feature>
<evidence type="ECO:0000256" key="7">
    <source>
        <dbReference type="ARBA" id="ARBA00008976"/>
    </source>
</evidence>
<dbReference type="HAMAP" id="MF_00180">
    <property type="entry name" value="RibB"/>
    <property type="match status" value="1"/>
</dbReference>
<comment type="function">
    <text evidence="3 20">Catalyzes the conversion of D-ribulose 5-phosphate to formate and 3,4-dihydroxy-2-butanone 4-phosphate.</text>
</comment>
<feature type="binding site" evidence="20">
    <location>
        <position position="266"/>
    </location>
    <ligand>
        <name>Zn(2+)</name>
        <dbReference type="ChEBI" id="CHEBI:29105"/>
        <note>catalytic</note>
    </ligand>
</feature>
<dbReference type="Gene3D" id="3.90.870.10">
    <property type="entry name" value="DHBP synthase"/>
    <property type="match status" value="1"/>
</dbReference>
<protein>
    <recommendedName>
        <fullName evidence="20">Riboflavin biosynthesis protein RibBA</fullName>
    </recommendedName>
    <domain>
        <recommendedName>
            <fullName evidence="20">3,4-dihydroxy-2-butanone 4-phosphate synthase</fullName>
            <shortName evidence="20">DHBP synthase</shortName>
            <ecNumber evidence="20">4.1.99.12</ecNumber>
        </recommendedName>
    </domain>
    <domain>
        <recommendedName>
            <fullName evidence="20">GTP cyclohydrolase-2</fullName>
            <ecNumber evidence="20">3.5.4.25</ecNumber>
        </recommendedName>
        <alternativeName>
            <fullName evidence="20">GTP cyclohydrolase II</fullName>
        </alternativeName>
    </domain>
</protein>
<dbReference type="InterPro" id="IPR017945">
    <property type="entry name" value="DHBP_synth_RibB-like_a/b_dom"/>
</dbReference>
<dbReference type="GO" id="GO:0008270">
    <property type="term" value="F:zinc ion binding"/>
    <property type="evidence" value="ECO:0007669"/>
    <property type="project" value="UniProtKB-UniRule"/>
</dbReference>
<comment type="similarity">
    <text evidence="6 20">In the N-terminal section; belongs to the DHBP synthase family.</text>
</comment>
<dbReference type="AlphaFoldDB" id="A0A2T5JEC6"/>
<evidence type="ECO:0000256" key="2">
    <source>
        <dbReference type="ARBA" id="ARBA00001936"/>
    </source>
</evidence>
<keyword evidence="8 20" id="KW-0686">Riboflavin biosynthesis</keyword>
<evidence type="ECO:0000256" key="16">
    <source>
        <dbReference type="ARBA" id="ARBA00023239"/>
    </source>
</evidence>
<keyword evidence="10 20" id="KW-0547">Nucleotide-binding</keyword>
<comment type="pathway">
    <text evidence="4 20">Cofactor biosynthesis; riboflavin biosynthesis; 5-amino-6-(D-ribitylamino)uracil from GTP: step 1/4.</text>
</comment>
<gene>
    <name evidence="20" type="primary">ribBA</name>
    <name evidence="22" type="ORF">C8P68_1018</name>
</gene>
<comment type="cofactor">
    <cofactor evidence="20">
        <name>Mg(2+)</name>
        <dbReference type="ChEBI" id="CHEBI:18420"/>
    </cofactor>
    <cofactor evidence="20">
        <name>Mn(2+)</name>
        <dbReference type="ChEBI" id="CHEBI:29035"/>
    </cofactor>
    <text evidence="20">Binds 2 divalent metal cations per subunit. Magnesium or manganese.</text>
</comment>
<evidence type="ECO:0000256" key="9">
    <source>
        <dbReference type="ARBA" id="ARBA00022723"/>
    </source>
</evidence>
<dbReference type="InterPro" id="IPR036144">
    <property type="entry name" value="RibA-like_sf"/>
</dbReference>
<evidence type="ECO:0000256" key="19">
    <source>
        <dbReference type="ARBA" id="ARBA00049295"/>
    </source>
</evidence>
<evidence type="ECO:0000256" key="8">
    <source>
        <dbReference type="ARBA" id="ARBA00022619"/>
    </source>
</evidence>
<evidence type="ECO:0000256" key="18">
    <source>
        <dbReference type="ARBA" id="ARBA00043932"/>
    </source>
</evidence>
<dbReference type="PIRSF" id="PIRSF001259">
    <property type="entry name" value="RibA"/>
    <property type="match status" value="1"/>
</dbReference>
<feature type="binding site" evidence="20">
    <location>
        <position position="361"/>
    </location>
    <ligand>
        <name>GTP</name>
        <dbReference type="ChEBI" id="CHEBI:37565"/>
    </ligand>
</feature>
<evidence type="ECO:0000256" key="12">
    <source>
        <dbReference type="ARBA" id="ARBA00022833"/>
    </source>
</evidence>
<dbReference type="InterPro" id="IPR016299">
    <property type="entry name" value="Riboflavin_synth_RibBA"/>
</dbReference>
<feature type="binding site" evidence="20">
    <location>
        <position position="152"/>
    </location>
    <ligand>
        <name>Mg(2+)</name>
        <dbReference type="ChEBI" id="CHEBI:18420"/>
        <label>2</label>
    </ligand>
</feature>
<keyword evidence="23" id="KW-1185">Reference proteome</keyword>
<feature type="binding site" evidence="20">
    <location>
        <position position="36"/>
    </location>
    <ligand>
        <name>Mg(2+)</name>
        <dbReference type="ChEBI" id="CHEBI:18420"/>
        <label>1</label>
    </ligand>
</feature>
<comment type="cofactor">
    <cofactor evidence="20">
        <name>Zn(2+)</name>
        <dbReference type="ChEBI" id="CHEBI:29105"/>
    </cofactor>
    <text evidence="20">Binds 1 zinc ion per subunit.</text>
</comment>
<dbReference type="GO" id="GO:0030145">
    <property type="term" value="F:manganese ion binding"/>
    <property type="evidence" value="ECO:0007669"/>
    <property type="project" value="UniProtKB-UniRule"/>
</dbReference>
<comment type="function">
    <text evidence="18 20">Catalyzes the conversion of GTP to 2,5-diamino-6-ribosylamino-4(3H)-pyrimidinone 5'-phosphate (DARP), formate and pyrophosphate.</text>
</comment>
<evidence type="ECO:0000256" key="3">
    <source>
        <dbReference type="ARBA" id="ARBA00002284"/>
    </source>
</evidence>
<feature type="binding site" evidence="20">
    <location>
        <position position="279"/>
    </location>
    <ligand>
        <name>Zn(2+)</name>
        <dbReference type="ChEBI" id="CHEBI:29105"/>
        <note>catalytic</note>
    </ligand>
</feature>
<feature type="site" description="Essential for DHBP synthase activity" evidence="20">
    <location>
        <position position="135"/>
    </location>
</feature>
<dbReference type="InterPro" id="IPR000926">
    <property type="entry name" value="RibA"/>
</dbReference>
<evidence type="ECO:0000256" key="11">
    <source>
        <dbReference type="ARBA" id="ARBA00022801"/>
    </source>
</evidence>
<feature type="binding site" evidence="20">
    <location>
        <position position="326"/>
    </location>
    <ligand>
        <name>GTP</name>
        <dbReference type="ChEBI" id="CHEBI:37565"/>
    </ligand>
</feature>
<proteinExistence type="inferred from homology"/>
<dbReference type="NCBIfam" id="TIGR00506">
    <property type="entry name" value="ribB"/>
    <property type="match status" value="1"/>
</dbReference>
<dbReference type="InterPro" id="IPR032677">
    <property type="entry name" value="GTP_cyclohydro_II"/>
</dbReference>
<dbReference type="UniPathway" id="UPA00275">
    <property type="reaction ID" value="UER00399"/>
</dbReference>
<dbReference type="GO" id="GO:0009231">
    <property type="term" value="P:riboflavin biosynthetic process"/>
    <property type="evidence" value="ECO:0007669"/>
    <property type="project" value="UniProtKB-UniRule"/>
</dbReference>
<feature type="binding site" evidence="20">
    <location>
        <position position="282"/>
    </location>
    <ligand>
        <name>GTP</name>
        <dbReference type="ChEBI" id="CHEBI:37565"/>
    </ligand>
</feature>
<dbReference type="HAMAP" id="MF_00179">
    <property type="entry name" value="RibA"/>
    <property type="match status" value="1"/>
</dbReference>
<evidence type="ECO:0000256" key="1">
    <source>
        <dbReference type="ARBA" id="ARBA00000141"/>
    </source>
</evidence>
<dbReference type="GO" id="GO:0005525">
    <property type="term" value="F:GTP binding"/>
    <property type="evidence" value="ECO:0007669"/>
    <property type="project" value="UniProtKB-KW"/>
</dbReference>
<dbReference type="NCBIfam" id="NF006803">
    <property type="entry name" value="PRK09311.1"/>
    <property type="match status" value="1"/>
</dbReference>
<evidence type="ECO:0000256" key="6">
    <source>
        <dbReference type="ARBA" id="ARBA00005520"/>
    </source>
</evidence>
<comment type="pathway">
    <text evidence="5 20">Cofactor biosynthesis; riboflavin biosynthesis; 2-hydroxy-3-oxobutyl phosphate from D-ribulose 5-phosphate: step 1/1.</text>
</comment>
<keyword evidence="12 20" id="KW-0862">Zinc</keyword>
<dbReference type="NCBIfam" id="NF001591">
    <property type="entry name" value="PRK00393.1"/>
    <property type="match status" value="1"/>
</dbReference>
<accession>A0A2T5JEC6</accession>
<feature type="binding site" evidence="20">
    <location>
        <position position="173"/>
    </location>
    <ligand>
        <name>D-ribulose 5-phosphate</name>
        <dbReference type="ChEBI" id="CHEBI:58121"/>
    </ligand>
</feature>
<comment type="cofactor">
    <cofactor evidence="2">
        <name>Mn(2+)</name>
        <dbReference type="ChEBI" id="CHEBI:29035"/>
    </cofactor>
</comment>
<evidence type="ECO:0000256" key="5">
    <source>
        <dbReference type="ARBA" id="ARBA00004904"/>
    </source>
</evidence>
<evidence type="ECO:0000256" key="17">
    <source>
        <dbReference type="ARBA" id="ARBA00023268"/>
    </source>
</evidence>
<dbReference type="Gene3D" id="3.40.50.10990">
    <property type="entry name" value="GTP cyclohydrolase II"/>
    <property type="match status" value="1"/>
</dbReference>
<feature type="binding site" evidence="20">
    <location>
        <position position="36"/>
    </location>
    <ligand>
        <name>Mg(2+)</name>
        <dbReference type="ChEBI" id="CHEBI:18420"/>
        <label>2</label>
    </ligand>
</feature>
<feature type="binding site" evidence="20">
    <location>
        <begin position="35"/>
        <end position="36"/>
    </location>
    <ligand>
        <name>D-ribulose 5-phosphate</name>
        <dbReference type="ChEBI" id="CHEBI:58121"/>
    </ligand>
</feature>
<dbReference type="PANTHER" id="PTHR21327">
    <property type="entry name" value="GTP CYCLOHYDROLASE II-RELATED"/>
    <property type="match status" value="1"/>
</dbReference>
<dbReference type="EC" id="3.5.4.25" evidence="20"/>
<comment type="catalytic activity">
    <reaction evidence="1 20">
        <text>D-ribulose 5-phosphate = (2S)-2-hydroxy-3-oxobutyl phosphate + formate + H(+)</text>
        <dbReference type="Rhea" id="RHEA:18457"/>
        <dbReference type="ChEBI" id="CHEBI:15378"/>
        <dbReference type="ChEBI" id="CHEBI:15740"/>
        <dbReference type="ChEBI" id="CHEBI:58121"/>
        <dbReference type="ChEBI" id="CHEBI:58830"/>
        <dbReference type="EC" id="4.1.99.12"/>
    </reaction>
</comment>
<dbReference type="SUPFAM" id="SSF55821">
    <property type="entry name" value="YrdC/RibB"/>
    <property type="match status" value="1"/>
</dbReference>
<feature type="binding site" evidence="20">
    <location>
        <position position="40"/>
    </location>
    <ligand>
        <name>D-ribulose 5-phosphate</name>
        <dbReference type="ChEBI" id="CHEBI:58121"/>
    </ligand>
</feature>
<feature type="binding site" evidence="20">
    <location>
        <begin position="304"/>
        <end position="306"/>
    </location>
    <ligand>
        <name>GTP</name>
        <dbReference type="ChEBI" id="CHEBI:37565"/>
    </ligand>
</feature>
<feature type="site" description="Essential for DHBP synthase activity" evidence="20">
    <location>
        <position position="173"/>
    </location>
</feature>
<feature type="region of interest" description="DHBP synthase" evidence="20">
    <location>
        <begin position="1"/>
        <end position="210"/>
    </location>
</feature>
<evidence type="ECO:0000313" key="23">
    <source>
        <dbReference type="Proteomes" id="UP000244168"/>
    </source>
</evidence>
<feature type="binding site" evidence="20">
    <location>
        <begin position="261"/>
        <end position="265"/>
    </location>
    <ligand>
        <name>GTP</name>
        <dbReference type="ChEBI" id="CHEBI:37565"/>
    </ligand>
</feature>
<dbReference type="Pfam" id="PF00926">
    <property type="entry name" value="DHBP_synthase"/>
    <property type="match status" value="1"/>
</dbReference>
<dbReference type="GO" id="GO:0000287">
    <property type="term" value="F:magnesium ion binding"/>
    <property type="evidence" value="ECO:0007669"/>
    <property type="project" value="UniProtKB-UniRule"/>
</dbReference>